<dbReference type="EMBL" id="CADEAL010000657">
    <property type="protein sequence ID" value="CAB1423434.1"/>
    <property type="molecule type" value="Genomic_DNA"/>
</dbReference>
<feature type="compositionally biased region" description="Pro residues" evidence="1">
    <location>
        <begin position="76"/>
        <end position="94"/>
    </location>
</feature>
<reference evidence="2" key="1">
    <citation type="submission" date="2020-03" db="EMBL/GenBank/DDBJ databases">
        <authorList>
            <person name="Weist P."/>
        </authorList>
    </citation>
    <scope>NUCLEOTIDE SEQUENCE</scope>
</reference>
<organism evidence="2 3">
    <name type="scientific">Pleuronectes platessa</name>
    <name type="common">European plaice</name>
    <dbReference type="NCBI Taxonomy" id="8262"/>
    <lineage>
        <taxon>Eukaryota</taxon>
        <taxon>Metazoa</taxon>
        <taxon>Chordata</taxon>
        <taxon>Craniata</taxon>
        <taxon>Vertebrata</taxon>
        <taxon>Euteleostomi</taxon>
        <taxon>Actinopterygii</taxon>
        <taxon>Neopterygii</taxon>
        <taxon>Teleostei</taxon>
        <taxon>Neoteleostei</taxon>
        <taxon>Acanthomorphata</taxon>
        <taxon>Carangaria</taxon>
        <taxon>Pleuronectiformes</taxon>
        <taxon>Pleuronectoidei</taxon>
        <taxon>Pleuronectidae</taxon>
        <taxon>Pleuronectes</taxon>
    </lineage>
</organism>
<sequence>MASSGRDTGRERLLKRPTSLLSQRCLRNAFLLAPLAPCVDALSAGCVLHVKQAADAVRKKGPGGTRGTRTQGGPTAMPPAWPGLALLPPPPPRLPSHNTSHYFTPQQ</sequence>
<proteinExistence type="predicted"/>
<accession>A0A9N7U466</accession>
<dbReference type="Proteomes" id="UP001153269">
    <property type="component" value="Unassembled WGS sequence"/>
</dbReference>
<name>A0A9N7U466_PLEPL</name>
<comment type="caution">
    <text evidence="2">The sequence shown here is derived from an EMBL/GenBank/DDBJ whole genome shotgun (WGS) entry which is preliminary data.</text>
</comment>
<feature type="region of interest" description="Disordered" evidence="1">
    <location>
        <begin position="55"/>
        <end position="107"/>
    </location>
</feature>
<dbReference type="AlphaFoldDB" id="A0A9N7U466"/>
<protein>
    <submittedName>
        <fullName evidence="2">Uncharacterized protein</fullName>
    </submittedName>
</protein>
<evidence type="ECO:0000256" key="1">
    <source>
        <dbReference type="SAM" id="MobiDB-lite"/>
    </source>
</evidence>
<gene>
    <name evidence="2" type="ORF">PLEPLA_LOCUS11354</name>
</gene>
<feature type="compositionally biased region" description="Polar residues" evidence="1">
    <location>
        <begin position="96"/>
        <end position="107"/>
    </location>
</feature>
<evidence type="ECO:0000313" key="3">
    <source>
        <dbReference type="Proteomes" id="UP001153269"/>
    </source>
</evidence>
<keyword evidence="3" id="KW-1185">Reference proteome</keyword>
<evidence type="ECO:0000313" key="2">
    <source>
        <dbReference type="EMBL" id="CAB1423434.1"/>
    </source>
</evidence>